<evidence type="ECO:0008006" key="3">
    <source>
        <dbReference type="Google" id="ProtNLM"/>
    </source>
</evidence>
<sequence length="297" mass="35149">MKFRSDVTVMRSRLLLGYSSRSRDKREWTYSRSIKNWLLVIWTRNKKRKEIINFISSFECYFTPCRGKRDRKFWNLESLGIRLPQQDDEESFVKTYQQDCIKFENERYSAKLPWKLDHPDLPSNIMIAKTRTESTIRRLSREPHLLRKYSEIIEDQMKRGFIEKVNDKNDNGKSTHYIPHHAVKKDSTTTPIRIVYDCSCKKSPDHASLNDCLMSTPPDLNDLTKILMGFRTKKYAISTDIEKAFLHIGLDEKDRDFTRFFWLSDTDNPSSTLTTYRFKSILFGANKFTVHPKCNTA</sequence>
<protein>
    <recommendedName>
        <fullName evidence="3">Reverse transcriptase domain-containing protein</fullName>
    </recommendedName>
</protein>
<dbReference type="OrthoDB" id="6435240at2759"/>
<organism evidence="1 2">
    <name type="scientific">Mytilus galloprovincialis</name>
    <name type="common">Mediterranean mussel</name>
    <dbReference type="NCBI Taxonomy" id="29158"/>
    <lineage>
        <taxon>Eukaryota</taxon>
        <taxon>Metazoa</taxon>
        <taxon>Spiralia</taxon>
        <taxon>Lophotrochozoa</taxon>
        <taxon>Mollusca</taxon>
        <taxon>Bivalvia</taxon>
        <taxon>Autobranchia</taxon>
        <taxon>Pteriomorphia</taxon>
        <taxon>Mytilida</taxon>
        <taxon>Mytiloidea</taxon>
        <taxon>Mytilidae</taxon>
        <taxon>Mytilinae</taxon>
        <taxon>Mytilus</taxon>
    </lineage>
</organism>
<dbReference type="InterPro" id="IPR043502">
    <property type="entry name" value="DNA/RNA_pol_sf"/>
</dbReference>
<dbReference type="Proteomes" id="UP000596742">
    <property type="component" value="Unassembled WGS sequence"/>
</dbReference>
<dbReference type="EMBL" id="UYJE01000808">
    <property type="protein sequence ID" value="VDH96694.1"/>
    <property type="molecule type" value="Genomic_DNA"/>
</dbReference>
<evidence type="ECO:0000313" key="1">
    <source>
        <dbReference type="EMBL" id="VDH96694.1"/>
    </source>
</evidence>
<dbReference type="SUPFAM" id="SSF56672">
    <property type="entry name" value="DNA/RNA polymerases"/>
    <property type="match status" value="1"/>
</dbReference>
<proteinExistence type="predicted"/>
<dbReference type="AlphaFoldDB" id="A0A8B6BXG6"/>
<name>A0A8B6BXG6_MYTGA</name>
<accession>A0A8B6BXG6</accession>
<gene>
    <name evidence="1" type="ORF">MGAL_10B007713</name>
</gene>
<dbReference type="PANTHER" id="PTHR47331:SF1">
    <property type="entry name" value="GAG-LIKE PROTEIN"/>
    <property type="match status" value="1"/>
</dbReference>
<reference evidence="1" key="1">
    <citation type="submission" date="2018-11" db="EMBL/GenBank/DDBJ databases">
        <authorList>
            <person name="Alioto T."/>
            <person name="Alioto T."/>
        </authorList>
    </citation>
    <scope>NUCLEOTIDE SEQUENCE</scope>
</reference>
<evidence type="ECO:0000313" key="2">
    <source>
        <dbReference type="Proteomes" id="UP000596742"/>
    </source>
</evidence>
<keyword evidence="2" id="KW-1185">Reference proteome</keyword>
<comment type="caution">
    <text evidence="1">The sequence shown here is derived from an EMBL/GenBank/DDBJ whole genome shotgun (WGS) entry which is preliminary data.</text>
</comment>
<dbReference type="PANTHER" id="PTHR47331">
    <property type="entry name" value="PHD-TYPE DOMAIN-CONTAINING PROTEIN"/>
    <property type="match status" value="1"/>
</dbReference>